<feature type="transmembrane region" description="Helical" evidence="7">
    <location>
        <begin position="376"/>
        <end position="396"/>
    </location>
</feature>
<name>S2JFS8_MUCC1</name>
<accession>S2JFS8</accession>
<gene>
    <name evidence="9" type="ORF">HMPREF1544_11917</name>
</gene>
<dbReference type="InParanoid" id="S2JFS8"/>
<dbReference type="EMBL" id="KE124181">
    <property type="protein sequence ID" value="EPB81368.1"/>
    <property type="molecule type" value="Genomic_DNA"/>
</dbReference>
<feature type="transmembrane region" description="Helical" evidence="7">
    <location>
        <begin position="166"/>
        <end position="184"/>
    </location>
</feature>
<dbReference type="OMA" id="WRYQVEK"/>
<keyword evidence="3 7" id="KW-0812">Transmembrane</keyword>
<feature type="transmembrane region" description="Helical" evidence="7">
    <location>
        <begin position="108"/>
        <end position="130"/>
    </location>
</feature>
<evidence type="ECO:0000259" key="8">
    <source>
        <dbReference type="PROSITE" id="PS50850"/>
    </source>
</evidence>
<feature type="transmembrane region" description="Helical" evidence="7">
    <location>
        <begin position="41"/>
        <end position="63"/>
    </location>
</feature>
<dbReference type="InterPro" id="IPR020846">
    <property type="entry name" value="MFS_dom"/>
</dbReference>
<feature type="region of interest" description="Disordered" evidence="6">
    <location>
        <begin position="480"/>
        <end position="524"/>
    </location>
</feature>
<keyword evidence="2" id="KW-0813">Transport</keyword>
<dbReference type="VEuPathDB" id="FungiDB:HMPREF1544_11917"/>
<evidence type="ECO:0000313" key="9">
    <source>
        <dbReference type="EMBL" id="EPB81368.1"/>
    </source>
</evidence>
<dbReference type="OrthoDB" id="440553at2759"/>
<feature type="compositionally biased region" description="Low complexity" evidence="6">
    <location>
        <begin position="503"/>
        <end position="512"/>
    </location>
</feature>
<dbReference type="SUPFAM" id="SSF103473">
    <property type="entry name" value="MFS general substrate transporter"/>
    <property type="match status" value="1"/>
</dbReference>
<feature type="transmembrane region" description="Helical" evidence="7">
    <location>
        <begin position="75"/>
        <end position="96"/>
    </location>
</feature>
<feature type="transmembrane region" description="Helical" evidence="7">
    <location>
        <begin position="402"/>
        <end position="427"/>
    </location>
</feature>
<comment type="subcellular location">
    <subcellularLocation>
        <location evidence="1">Membrane</location>
        <topology evidence="1">Multi-pass membrane protein</topology>
    </subcellularLocation>
</comment>
<dbReference type="PANTHER" id="PTHR23502">
    <property type="entry name" value="MAJOR FACILITATOR SUPERFAMILY"/>
    <property type="match status" value="1"/>
</dbReference>
<keyword evidence="5 7" id="KW-0472">Membrane</keyword>
<dbReference type="eggNOG" id="KOG0255">
    <property type="taxonomic scope" value="Eukaryota"/>
</dbReference>
<dbReference type="InterPro" id="IPR036259">
    <property type="entry name" value="MFS_trans_sf"/>
</dbReference>
<evidence type="ECO:0000256" key="7">
    <source>
        <dbReference type="SAM" id="Phobius"/>
    </source>
</evidence>
<evidence type="ECO:0000256" key="5">
    <source>
        <dbReference type="ARBA" id="ARBA00023136"/>
    </source>
</evidence>
<evidence type="ECO:0000256" key="2">
    <source>
        <dbReference type="ARBA" id="ARBA00022448"/>
    </source>
</evidence>
<dbReference type="InterPro" id="IPR011701">
    <property type="entry name" value="MFS"/>
</dbReference>
<dbReference type="Gene3D" id="1.20.1720.10">
    <property type="entry name" value="Multidrug resistance protein D"/>
    <property type="match status" value="2"/>
</dbReference>
<dbReference type="AlphaFoldDB" id="S2JFS8"/>
<dbReference type="GO" id="GO:0005886">
    <property type="term" value="C:plasma membrane"/>
    <property type="evidence" value="ECO:0007669"/>
    <property type="project" value="TreeGrafter"/>
</dbReference>
<dbReference type="Proteomes" id="UP000014254">
    <property type="component" value="Unassembled WGS sequence"/>
</dbReference>
<evidence type="ECO:0000256" key="3">
    <source>
        <dbReference type="ARBA" id="ARBA00022692"/>
    </source>
</evidence>
<dbReference type="STRING" id="1220926.S2JFS8"/>
<evidence type="ECO:0000256" key="6">
    <source>
        <dbReference type="SAM" id="MobiDB-lite"/>
    </source>
</evidence>
<feature type="domain" description="Major facilitator superfamily (MFS) profile" evidence="8">
    <location>
        <begin position="42"/>
        <end position="524"/>
    </location>
</feature>
<dbReference type="PANTHER" id="PTHR23502:SF51">
    <property type="entry name" value="QUINIDINE RESISTANCE PROTEIN 1-RELATED"/>
    <property type="match status" value="1"/>
</dbReference>
<dbReference type="FunFam" id="1.20.1720.10:FF:000009">
    <property type="entry name" value="MFS multidrug transporter"/>
    <property type="match status" value="1"/>
</dbReference>
<organism evidence="9 10">
    <name type="scientific">Mucor circinelloides f. circinelloides (strain 1006PhL)</name>
    <name type="common">Mucormycosis agent</name>
    <name type="synonym">Calyptromyces circinelloides</name>
    <dbReference type="NCBI Taxonomy" id="1220926"/>
    <lineage>
        <taxon>Eukaryota</taxon>
        <taxon>Fungi</taxon>
        <taxon>Fungi incertae sedis</taxon>
        <taxon>Mucoromycota</taxon>
        <taxon>Mucoromycotina</taxon>
        <taxon>Mucoromycetes</taxon>
        <taxon>Mucorales</taxon>
        <taxon>Mucorineae</taxon>
        <taxon>Mucoraceae</taxon>
        <taxon>Mucor</taxon>
    </lineage>
</organism>
<evidence type="ECO:0000256" key="1">
    <source>
        <dbReference type="ARBA" id="ARBA00004141"/>
    </source>
</evidence>
<sequence length="524" mass="56915">MSDNTKDAALSKNAHIEQVVVEDSSPPEEPYSIFSKRKKTVIVAIVSCSALFSPLSSNIYYPAIEVIQKDMNTTINMVNLTITMYMVFQGISPSFWGSIADLWGRRPVFIATFFTYIAACTGLACSRNYATLLILRMLQSFGSSSAIAVGAGTIGDISTPSERGGYMGILSMGMMLGPLIGPFLGGVLTSQLGWRWIFWLLVIMASTVWIAQIFFLPETLRSLVGNGSLYANPTPSQFIRQRQQFRHHKEDEKHVSAHHQPKKSVLAVFKQMGKALIYIKEKDVLCILVCNSADFAGLHCVLSSIGPLFATVYGLDELTVGLTFLSPGFGAFLGSYASGRVMDWKFRQLAKAMGMTELKRSDLDPEFPIEKARLGLVWYFGIAFNVLLVAYGWSLYYKVHMAIPIVINFALAFAAALLFNVTSTILVDLFPKSSASIVALNNITRCFTAALAILCVAPGTDAIGLVSASNNEQAYSQRAGLKRIKRQNSGNPGSEMNGGGGMSSASESSGSATMQTGPGPRSQH</sequence>
<keyword evidence="4 7" id="KW-1133">Transmembrane helix</keyword>
<protein>
    <recommendedName>
        <fullName evidence="8">Major facilitator superfamily (MFS) profile domain-containing protein</fullName>
    </recommendedName>
</protein>
<proteinExistence type="predicted"/>
<dbReference type="Pfam" id="PF07690">
    <property type="entry name" value="MFS_1"/>
    <property type="match status" value="1"/>
</dbReference>
<dbReference type="GO" id="GO:0022857">
    <property type="term" value="F:transmembrane transporter activity"/>
    <property type="evidence" value="ECO:0007669"/>
    <property type="project" value="InterPro"/>
</dbReference>
<keyword evidence="10" id="KW-1185">Reference proteome</keyword>
<reference evidence="10" key="1">
    <citation type="submission" date="2013-05" db="EMBL/GenBank/DDBJ databases">
        <title>The Genome sequence of Mucor circinelloides f. circinelloides 1006PhL.</title>
        <authorList>
            <consortium name="The Broad Institute Genomics Platform"/>
            <person name="Cuomo C."/>
            <person name="Earl A."/>
            <person name="Findley K."/>
            <person name="Lee S.C."/>
            <person name="Walker B."/>
            <person name="Young S."/>
            <person name="Zeng Q."/>
            <person name="Gargeya S."/>
            <person name="Fitzgerald M."/>
            <person name="Haas B."/>
            <person name="Abouelleil A."/>
            <person name="Allen A.W."/>
            <person name="Alvarado L."/>
            <person name="Arachchi H.M."/>
            <person name="Berlin A.M."/>
            <person name="Chapman S.B."/>
            <person name="Gainer-Dewar J."/>
            <person name="Goldberg J."/>
            <person name="Griggs A."/>
            <person name="Gujja S."/>
            <person name="Hansen M."/>
            <person name="Howarth C."/>
            <person name="Imamovic A."/>
            <person name="Ireland A."/>
            <person name="Larimer J."/>
            <person name="McCowan C."/>
            <person name="Murphy C."/>
            <person name="Pearson M."/>
            <person name="Poon T.W."/>
            <person name="Priest M."/>
            <person name="Roberts A."/>
            <person name="Saif S."/>
            <person name="Shea T."/>
            <person name="Sisk P."/>
            <person name="Sykes S."/>
            <person name="Wortman J."/>
            <person name="Nusbaum C."/>
            <person name="Birren B."/>
        </authorList>
    </citation>
    <scope>NUCLEOTIDE SEQUENCE [LARGE SCALE GENOMIC DNA]</scope>
    <source>
        <strain evidence="10">1006PhL</strain>
    </source>
</reference>
<feature type="transmembrane region" description="Helical" evidence="7">
    <location>
        <begin position="136"/>
        <end position="154"/>
    </location>
</feature>
<dbReference type="PROSITE" id="PS50850">
    <property type="entry name" value="MFS"/>
    <property type="match status" value="1"/>
</dbReference>
<evidence type="ECO:0000256" key="4">
    <source>
        <dbReference type="ARBA" id="ARBA00022989"/>
    </source>
</evidence>
<evidence type="ECO:0000313" key="10">
    <source>
        <dbReference type="Proteomes" id="UP000014254"/>
    </source>
</evidence>
<feature type="transmembrane region" description="Helical" evidence="7">
    <location>
        <begin position="196"/>
        <end position="216"/>
    </location>
</feature>